<keyword evidence="5" id="KW-0406">Ion transport</keyword>
<feature type="transmembrane region" description="Helical" evidence="8">
    <location>
        <begin position="43"/>
        <end position="63"/>
    </location>
</feature>
<evidence type="ECO:0000256" key="1">
    <source>
        <dbReference type="ARBA" id="ARBA00004141"/>
    </source>
</evidence>
<feature type="transmembrane region" description="Helical" evidence="8">
    <location>
        <begin position="83"/>
        <end position="100"/>
    </location>
</feature>
<feature type="transmembrane region" description="Helical" evidence="8">
    <location>
        <begin position="392"/>
        <end position="417"/>
    </location>
</feature>
<keyword evidence="7" id="KW-0868">Chloride</keyword>
<protein>
    <submittedName>
        <fullName evidence="9">Voltage gated chloride channel family protein</fullName>
    </submittedName>
</protein>
<evidence type="ECO:0000256" key="5">
    <source>
        <dbReference type="ARBA" id="ARBA00023065"/>
    </source>
</evidence>
<feature type="transmembrane region" description="Helical" evidence="8">
    <location>
        <begin position="423"/>
        <end position="443"/>
    </location>
</feature>
<accession>A0A1E5UF01</accession>
<proteinExistence type="predicted"/>
<evidence type="ECO:0000256" key="4">
    <source>
        <dbReference type="ARBA" id="ARBA00022989"/>
    </source>
</evidence>
<sequence length="469" mass="52606">MNFHHKRLLVPIRKNFIVRNLLSYFKNLYQRTTYANSTLKKQFLQFLPFLLASFITGFVAFLYSKIFTFSEKWSHEIFHQNKLYIFIITPLSFFISWFFVRTFAKYSAGSGIPQVMASVELSKPNTHHLVKRFLSLRIIIIKILASAVKVFGGGIAGREGPTIQIAGSIFVEIHKRLPKWWVPISEKNVMIAGAASGLAAAFNTPLGGIIFAIEELAKTHIKYIKSPLFVAVIIAGLTAQGFGGSYLYLGYPKTNYSGWLVFVGIFITAIVAGYFGSKMCSIIIAVMSFFERFKKNYQQVFIVFFCGFFVATFIYFFGTEVMGSGKELMERLLFTSDKSVEWYLPFLRMNGLIATFSFGGAGGVFAPSLSSGASFGALIAQLLQLTGDNANLLILIGMTAFLTGVTRAPFTSAIIIFEMTDRHSIIFFLLLGAVLASLVCNFVTKRAFYDVLKEKYIEKVLNQENIEKK</sequence>
<evidence type="ECO:0000313" key="9">
    <source>
        <dbReference type="EMBL" id="OEL11367.1"/>
    </source>
</evidence>
<dbReference type="Gene3D" id="1.10.3080.10">
    <property type="entry name" value="Clc chloride channel"/>
    <property type="match status" value="1"/>
</dbReference>
<dbReference type="PANTHER" id="PTHR45711">
    <property type="entry name" value="CHLORIDE CHANNEL PROTEIN"/>
    <property type="match status" value="1"/>
</dbReference>
<dbReference type="SUPFAM" id="SSF81340">
    <property type="entry name" value="Clc chloride channel"/>
    <property type="match status" value="1"/>
</dbReference>
<dbReference type="CDD" id="cd01034">
    <property type="entry name" value="EriC_like"/>
    <property type="match status" value="1"/>
</dbReference>
<evidence type="ECO:0000256" key="2">
    <source>
        <dbReference type="ARBA" id="ARBA00022448"/>
    </source>
</evidence>
<feature type="transmembrane region" description="Helical" evidence="8">
    <location>
        <begin position="256"/>
        <end position="276"/>
    </location>
</feature>
<evidence type="ECO:0000256" key="7">
    <source>
        <dbReference type="ARBA" id="ARBA00023214"/>
    </source>
</evidence>
<reference evidence="9 10" key="1">
    <citation type="submission" date="2016-09" db="EMBL/GenBank/DDBJ databases">
        <authorList>
            <person name="Capua I."/>
            <person name="De Benedictis P."/>
            <person name="Joannis T."/>
            <person name="Lombin L.H."/>
            <person name="Cattoli G."/>
        </authorList>
    </citation>
    <scope>NUCLEOTIDE SEQUENCE [LARGE SCALE GENOMIC DNA]</scope>
    <source>
        <strain evidence="9 10">NRS-1</strain>
    </source>
</reference>
<keyword evidence="3 8" id="KW-0812">Transmembrane</keyword>
<organism evidence="9 10">
    <name type="scientific">Cloacibacterium normanense</name>
    <dbReference type="NCBI Taxonomy" id="237258"/>
    <lineage>
        <taxon>Bacteria</taxon>
        <taxon>Pseudomonadati</taxon>
        <taxon>Bacteroidota</taxon>
        <taxon>Flavobacteriia</taxon>
        <taxon>Flavobacteriales</taxon>
        <taxon>Weeksellaceae</taxon>
    </lineage>
</organism>
<feature type="transmembrane region" description="Helical" evidence="8">
    <location>
        <begin position="352"/>
        <end position="380"/>
    </location>
</feature>
<keyword evidence="10" id="KW-1185">Reference proteome</keyword>
<keyword evidence="2" id="KW-0813">Transport</keyword>
<dbReference type="GO" id="GO:0005886">
    <property type="term" value="C:plasma membrane"/>
    <property type="evidence" value="ECO:0007669"/>
    <property type="project" value="TreeGrafter"/>
</dbReference>
<keyword evidence="6 8" id="KW-0472">Membrane</keyword>
<evidence type="ECO:0000256" key="6">
    <source>
        <dbReference type="ARBA" id="ARBA00023136"/>
    </source>
</evidence>
<comment type="caution">
    <text evidence="9">The sequence shown here is derived from an EMBL/GenBank/DDBJ whole genome shotgun (WGS) entry which is preliminary data.</text>
</comment>
<comment type="subcellular location">
    <subcellularLocation>
        <location evidence="1">Membrane</location>
        <topology evidence="1">Multi-pass membrane protein</topology>
    </subcellularLocation>
</comment>
<dbReference type="InterPro" id="IPR014743">
    <property type="entry name" value="Cl-channel_core"/>
</dbReference>
<dbReference type="RefSeq" id="WP_245993224.1">
    <property type="nucleotide sequence ID" value="NZ_CP034157.1"/>
</dbReference>
<dbReference type="PRINTS" id="PR00762">
    <property type="entry name" value="CLCHANNEL"/>
</dbReference>
<dbReference type="Proteomes" id="UP000095601">
    <property type="component" value="Unassembled WGS sequence"/>
</dbReference>
<dbReference type="PATRIC" id="fig|237258.4.peg.2398"/>
<evidence type="ECO:0000256" key="8">
    <source>
        <dbReference type="SAM" id="Phobius"/>
    </source>
</evidence>
<dbReference type="GO" id="GO:0005247">
    <property type="term" value="F:voltage-gated chloride channel activity"/>
    <property type="evidence" value="ECO:0007669"/>
    <property type="project" value="TreeGrafter"/>
</dbReference>
<evidence type="ECO:0000313" key="10">
    <source>
        <dbReference type="Proteomes" id="UP000095601"/>
    </source>
</evidence>
<dbReference type="PANTHER" id="PTHR45711:SF6">
    <property type="entry name" value="CHLORIDE CHANNEL PROTEIN"/>
    <property type="match status" value="1"/>
</dbReference>
<feature type="transmembrane region" description="Helical" evidence="8">
    <location>
        <begin position="228"/>
        <end position="250"/>
    </location>
</feature>
<dbReference type="Pfam" id="PF00654">
    <property type="entry name" value="Voltage_CLC"/>
    <property type="match status" value="1"/>
</dbReference>
<name>A0A1E5UF01_9FLAO</name>
<gene>
    <name evidence="9" type="ORF">BHF72_2237</name>
</gene>
<dbReference type="AlphaFoldDB" id="A0A1E5UF01"/>
<dbReference type="EMBL" id="MKGI01000043">
    <property type="protein sequence ID" value="OEL11367.1"/>
    <property type="molecule type" value="Genomic_DNA"/>
</dbReference>
<dbReference type="InterPro" id="IPR001807">
    <property type="entry name" value="ClC"/>
</dbReference>
<dbReference type="STRING" id="237258.SAMN04489756_101128"/>
<feature type="transmembrane region" description="Helical" evidence="8">
    <location>
        <begin position="297"/>
        <end position="318"/>
    </location>
</feature>
<evidence type="ECO:0000256" key="3">
    <source>
        <dbReference type="ARBA" id="ARBA00022692"/>
    </source>
</evidence>
<keyword evidence="4 8" id="KW-1133">Transmembrane helix</keyword>